<reference evidence="2" key="1">
    <citation type="submission" date="2022-03" db="EMBL/GenBank/DDBJ databases">
        <authorList>
            <person name="Martin C."/>
        </authorList>
    </citation>
    <scope>NUCLEOTIDE SEQUENCE</scope>
</reference>
<dbReference type="OrthoDB" id="6105129at2759"/>
<organism evidence="2 3">
    <name type="scientific">Owenia fusiformis</name>
    <name type="common">Polychaete worm</name>
    <dbReference type="NCBI Taxonomy" id="6347"/>
    <lineage>
        <taxon>Eukaryota</taxon>
        <taxon>Metazoa</taxon>
        <taxon>Spiralia</taxon>
        <taxon>Lophotrochozoa</taxon>
        <taxon>Annelida</taxon>
        <taxon>Polychaeta</taxon>
        <taxon>Sedentaria</taxon>
        <taxon>Canalipalpata</taxon>
        <taxon>Sabellida</taxon>
        <taxon>Oweniida</taxon>
        <taxon>Oweniidae</taxon>
        <taxon>Owenia</taxon>
    </lineage>
</organism>
<evidence type="ECO:0000313" key="3">
    <source>
        <dbReference type="Proteomes" id="UP000749559"/>
    </source>
</evidence>
<accession>A0A8J1UYI1</accession>
<evidence type="ECO:0000313" key="2">
    <source>
        <dbReference type="EMBL" id="CAH1787687.1"/>
    </source>
</evidence>
<dbReference type="PROSITE" id="PS50005">
    <property type="entry name" value="TPR"/>
    <property type="match status" value="9"/>
</dbReference>
<dbReference type="GO" id="GO:0008773">
    <property type="term" value="F:[protein-PII] uridylyltransferase activity"/>
    <property type="evidence" value="ECO:0007669"/>
    <property type="project" value="InterPro"/>
</dbReference>
<evidence type="ECO:0000259" key="1">
    <source>
        <dbReference type="Pfam" id="PF03445"/>
    </source>
</evidence>
<proteinExistence type="predicted"/>
<sequence>MGNSTEQWRMAIGTFCGGKNNQTFHSSLVKSLRQLALRLKLIKLLLVRAGVERNPGPPTNDKSEVTKEMYELGCKIKACDQQTELKEQADLMCQLGQEYIKSAETSDIWYEHYIWSCALNNAAKCRIKKLIKKQTDGTNTALEDDLEHTNKQLQLIESNFVKKCRAANHSELSTEAATQKYTDTLENIREYSNTTVNEIIKKCMVVDDVTTEMKDKDEDNTIKYSKVFYNGLTQQLLDFYKSIINDCISVLGHPDCKFAFLALGSLSRKEVTAYSDIEWAILFDPLDRPVDQIKTQLRMIAFYMHLKVLNLGETLLNCLDIPVLTDYNKHLPPDMKDNDFYDKATTRGISFDGTQPWASKTAIGRKTGEDSNKPPRLELIMTVDEMSKFQFTDESIKEGYHLSDVLMTSTLINGEFALWKEYNDKVHSILSSPSKTNPDITIGRERAVKTLEKDLEKYSENPLSSESFTQKMHTKHDIYRFATITINILKFMHGCTSFAPLDVLEELRRKGILSEGATKDLQIMVCSVINLRHMVYGRYKQQKEFISFLPSDSQDDETTEVMPVRSFTAILRFFNTFMPWCEFLKSNLNASGAWAYRERYLEGNNEVIAQLYENIFFFKRAMHAYQTELKTLQSLDAGEHEVEIASIQDAIGSLYKSQGNFSDALLYHNKSLKIGRNINSESGVSRSLNNIGVVYNNMGDLPKALEYHQESLTMERLIHKDSPHSAVATSLNNIGNVYIKMGDLTKALEYYQESLTMRRLIHKDSPHPDVAASLNNIGLVYMGDLTKALEYHQQSLTMYRLIHKDSPHPDVARSLNNTGIVYNDMGDLTKALEYHQQSLKMYRLIHKDSPHPDVARSLNNIGIVYIKIGELTKALEYHQQSLTMYRLIHKDSPHPDVARSLTNIGIVYNDMGDLTKALEYHQDCLTMLRLIHKDSPHSAVATSLNNIGLVYIKMGDLTKALEYYQESLTMNRLIHKDSPHSAVATSLNNIGLVYIKMGDLTKALEYYQESLTMNRLIHKDSPHPDVAASLNNIGLVYMGDLTKALEYHQQSLTMYRLIHKDSPHPDVARSLNNIGVVYNNMGDLTKALEYHQQSLTMYRLIHKDSPHPDVATSLNNIGVVYNNMGDLTKALEYHQESLTMRRQIHKDNPHPSVATVLRNIGIIHENMKEHTEALTYYFEALSIAHQYGGDSHPDYIEALEMIDDCTE</sequence>
<gene>
    <name evidence="2" type="ORF">OFUS_LOCUS13333</name>
</gene>
<dbReference type="PANTHER" id="PTHR19959">
    <property type="entry name" value="KINESIN LIGHT CHAIN"/>
    <property type="match status" value="1"/>
</dbReference>
<comment type="caution">
    <text evidence="2">The sequence shown here is derived from an EMBL/GenBank/DDBJ whole genome shotgun (WGS) entry which is preliminary data.</text>
</comment>
<dbReference type="Pfam" id="PF13424">
    <property type="entry name" value="TPR_12"/>
    <property type="match status" value="4"/>
</dbReference>
<dbReference type="AlphaFoldDB" id="A0A8J1UYI1"/>
<name>A0A8J1UYI1_OWEFU</name>
<dbReference type="Pfam" id="PF03445">
    <property type="entry name" value="DUF294"/>
    <property type="match status" value="1"/>
</dbReference>
<dbReference type="SUPFAM" id="SSF48452">
    <property type="entry name" value="TPR-like"/>
    <property type="match status" value="2"/>
</dbReference>
<dbReference type="PROSITE" id="PS50293">
    <property type="entry name" value="TPR_REGION"/>
    <property type="match status" value="3"/>
</dbReference>
<dbReference type="InterPro" id="IPR011990">
    <property type="entry name" value="TPR-like_helical_dom_sf"/>
</dbReference>
<dbReference type="Pfam" id="PF13374">
    <property type="entry name" value="TPR_10"/>
    <property type="match status" value="3"/>
</dbReference>
<feature type="domain" description="Protein-PII uridylyltransferase N-terminal" evidence="1">
    <location>
        <begin position="240"/>
        <end position="288"/>
    </location>
</feature>
<keyword evidence="3" id="KW-1185">Reference proteome</keyword>
<dbReference type="InterPro" id="IPR019734">
    <property type="entry name" value="TPR_rpt"/>
</dbReference>
<dbReference type="Proteomes" id="UP000749559">
    <property type="component" value="Unassembled WGS sequence"/>
</dbReference>
<dbReference type="PANTHER" id="PTHR19959:SF119">
    <property type="entry name" value="FUNGAL LIPASE-LIKE DOMAIN-CONTAINING PROTEIN"/>
    <property type="match status" value="1"/>
</dbReference>
<dbReference type="SMART" id="SM00028">
    <property type="entry name" value="TPR"/>
    <property type="match status" value="13"/>
</dbReference>
<dbReference type="EMBL" id="CAIIXF020000006">
    <property type="protein sequence ID" value="CAH1787687.1"/>
    <property type="molecule type" value="Genomic_DNA"/>
</dbReference>
<dbReference type="Gene3D" id="1.25.40.10">
    <property type="entry name" value="Tetratricopeptide repeat domain"/>
    <property type="match status" value="6"/>
</dbReference>
<dbReference type="SUPFAM" id="SSF81901">
    <property type="entry name" value="HCP-like"/>
    <property type="match status" value="1"/>
</dbReference>
<protein>
    <recommendedName>
        <fullName evidence="1">Protein-PII uridylyltransferase N-terminal domain-containing protein</fullName>
    </recommendedName>
</protein>
<dbReference type="InterPro" id="IPR005105">
    <property type="entry name" value="GlnD_Uridyltrans_N"/>
</dbReference>